<evidence type="ECO:0000256" key="1">
    <source>
        <dbReference type="SAM" id="MobiDB-lite"/>
    </source>
</evidence>
<gene>
    <name evidence="2" type="ORF">CK203_058991</name>
</gene>
<proteinExistence type="predicted"/>
<evidence type="ECO:0000313" key="2">
    <source>
        <dbReference type="EMBL" id="RVW70675.1"/>
    </source>
</evidence>
<dbReference type="Proteomes" id="UP000288805">
    <property type="component" value="Unassembled WGS sequence"/>
</dbReference>
<evidence type="ECO:0000313" key="3">
    <source>
        <dbReference type="Proteomes" id="UP000288805"/>
    </source>
</evidence>
<sequence>MHEEDILFEVLLLTSSLPSCAEQQVELSSSPIIDAGIPMSLEKECMGKHNYATRNVDLEDNHLRKQGINLLQEDITDQSETQSDDLCFLQFASGSTDDAKGVLMRIMFLLEQLVLEEVDASTFSEHPTPQTSDEDNSANSISFVLFVIKTLTEVQKNLIDPYILVRILQRLARDTGTSASSHMRQGQRTDPDSAVTSSRQGADIGAVISNQRSVMKLISERVRPSDIGLELHKDRIFAKVRAVRIIPSPRLGTPSRPLVKSHGDDNQNSKAAAIRPVPRFQLLDMMISHMGPHHYNLLLLFATSLPPCHNKEMHFDNEWPELVNCKEPGDVNPGDYEMGSLGGYLTGGIHSWDSMYTMLVDMWSIKRRPMLLLINVQLYRTLAKLIYSAKELFEDTFSPTIEMESSKKSQALFHPLPVHKPLTNFQAFFFTLASMGDEGMSINTWVGQGRKMHRVRWLRQNLETWLAEVSVDKRKEALFRAINLALMRGVTAAFDFGRYLSGTTQNRCLGKTIPVW</sequence>
<dbReference type="EMBL" id="QGNW01000458">
    <property type="protein sequence ID" value="RVW70675.1"/>
    <property type="molecule type" value="Genomic_DNA"/>
</dbReference>
<accession>A0A438GEP0</accession>
<reference evidence="2 3" key="1">
    <citation type="journal article" date="2018" name="PLoS Genet.">
        <title>Population sequencing reveals clonal diversity and ancestral inbreeding in the grapevine cultivar Chardonnay.</title>
        <authorList>
            <person name="Roach M.J."/>
            <person name="Johnson D.L."/>
            <person name="Bohlmann J."/>
            <person name="van Vuuren H.J."/>
            <person name="Jones S.J."/>
            <person name="Pretorius I.S."/>
            <person name="Schmidt S.A."/>
            <person name="Borneman A.R."/>
        </authorList>
    </citation>
    <scope>NUCLEOTIDE SEQUENCE [LARGE SCALE GENOMIC DNA]</scope>
    <source>
        <strain evidence="3">cv. Chardonnay</strain>
        <tissue evidence="2">Leaf</tissue>
    </source>
</reference>
<protein>
    <submittedName>
        <fullName evidence="2">Uncharacterized protein</fullName>
    </submittedName>
</protein>
<comment type="caution">
    <text evidence="2">The sequence shown here is derived from an EMBL/GenBank/DDBJ whole genome shotgun (WGS) entry which is preliminary data.</text>
</comment>
<dbReference type="AlphaFoldDB" id="A0A438GEP0"/>
<feature type="region of interest" description="Disordered" evidence="1">
    <location>
        <begin position="177"/>
        <end position="199"/>
    </location>
</feature>
<organism evidence="2 3">
    <name type="scientific">Vitis vinifera</name>
    <name type="common">Grape</name>
    <dbReference type="NCBI Taxonomy" id="29760"/>
    <lineage>
        <taxon>Eukaryota</taxon>
        <taxon>Viridiplantae</taxon>
        <taxon>Streptophyta</taxon>
        <taxon>Embryophyta</taxon>
        <taxon>Tracheophyta</taxon>
        <taxon>Spermatophyta</taxon>
        <taxon>Magnoliopsida</taxon>
        <taxon>eudicotyledons</taxon>
        <taxon>Gunneridae</taxon>
        <taxon>Pentapetalae</taxon>
        <taxon>rosids</taxon>
        <taxon>Vitales</taxon>
        <taxon>Vitaceae</taxon>
        <taxon>Viteae</taxon>
        <taxon>Vitis</taxon>
    </lineage>
</organism>
<name>A0A438GEP0_VITVI</name>